<name>K0RTZ8_THAOC</name>
<gene>
    <name evidence="1" type="ORF">THAOC_30941</name>
</gene>
<dbReference type="SUPFAM" id="SSF53335">
    <property type="entry name" value="S-adenosyl-L-methionine-dependent methyltransferases"/>
    <property type="match status" value="1"/>
</dbReference>
<evidence type="ECO:0000313" key="2">
    <source>
        <dbReference type="Proteomes" id="UP000266841"/>
    </source>
</evidence>
<organism evidence="1 2">
    <name type="scientific">Thalassiosira oceanica</name>
    <name type="common">Marine diatom</name>
    <dbReference type="NCBI Taxonomy" id="159749"/>
    <lineage>
        <taxon>Eukaryota</taxon>
        <taxon>Sar</taxon>
        <taxon>Stramenopiles</taxon>
        <taxon>Ochrophyta</taxon>
        <taxon>Bacillariophyta</taxon>
        <taxon>Coscinodiscophyceae</taxon>
        <taxon>Thalassiosirophycidae</taxon>
        <taxon>Thalassiosirales</taxon>
        <taxon>Thalassiosiraceae</taxon>
        <taxon>Thalassiosira</taxon>
    </lineage>
</organism>
<proteinExistence type="predicted"/>
<dbReference type="Proteomes" id="UP000266841">
    <property type="component" value="Unassembled WGS sequence"/>
</dbReference>
<sequence length="356" mass="39579">MQASMMCSQKARSHYFHWMVYDPISSKPKSSTTSRSAIAQTPGTSYRVNDDVYIRPKSVKELGISGRITKITDKTDSYSRVRAAESVVVPASRKRKATEDTRVSIRPHCFLSGDFDAEKYCRSKEDVRPSRLFPVFDAAGDGKSSTTVVLTPDTVSYRLLAASHVRVADRVLEIGCSTGECTALVLRRLVLLHQQRMRIEASQDLQFLGGVIAFDTSNEIIDKARRRIGDEYGSLAKTGRVEDIVKLYNCDALMDTKGRAISLASDGGRYPDVVLVDIGGNRELHGVVRMINWVKVSFQRRPPRLIIVKSEALVESLHEAEQQGDEGDEFQPKSSVLSNGVIQNGQEWFDSLTSSP</sequence>
<protein>
    <recommendedName>
        <fullName evidence="3">Methyltransferase domain-containing protein</fullName>
    </recommendedName>
</protein>
<dbReference type="EMBL" id="AGNL01044175">
    <property type="protein sequence ID" value="EJK50117.1"/>
    <property type="molecule type" value="Genomic_DNA"/>
</dbReference>
<accession>K0RTZ8</accession>
<evidence type="ECO:0008006" key="3">
    <source>
        <dbReference type="Google" id="ProtNLM"/>
    </source>
</evidence>
<keyword evidence="2" id="KW-1185">Reference proteome</keyword>
<dbReference type="AlphaFoldDB" id="K0RTZ8"/>
<dbReference type="eggNOG" id="ENOG502SAJ2">
    <property type="taxonomic scope" value="Eukaryota"/>
</dbReference>
<reference evidence="1 2" key="1">
    <citation type="journal article" date="2012" name="Genome Biol.">
        <title>Genome and low-iron response of an oceanic diatom adapted to chronic iron limitation.</title>
        <authorList>
            <person name="Lommer M."/>
            <person name="Specht M."/>
            <person name="Roy A.S."/>
            <person name="Kraemer L."/>
            <person name="Andreson R."/>
            <person name="Gutowska M.A."/>
            <person name="Wolf J."/>
            <person name="Bergner S.V."/>
            <person name="Schilhabel M.B."/>
            <person name="Klostermeier U.C."/>
            <person name="Beiko R.G."/>
            <person name="Rosenstiel P."/>
            <person name="Hippler M."/>
            <person name="Laroche J."/>
        </authorList>
    </citation>
    <scope>NUCLEOTIDE SEQUENCE [LARGE SCALE GENOMIC DNA]</scope>
    <source>
        <strain evidence="1 2">CCMP1005</strain>
    </source>
</reference>
<dbReference type="InterPro" id="IPR029063">
    <property type="entry name" value="SAM-dependent_MTases_sf"/>
</dbReference>
<dbReference type="OrthoDB" id="542683at2759"/>
<dbReference type="Gene3D" id="3.40.50.150">
    <property type="entry name" value="Vaccinia Virus protein VP39"/>
    <property type="match status" value="1"/>
</dbReference>
<comment type="caution">
    <text evidence="1">The sequence shown here is derived from an EMBL/GenBank/DDBJ whole genome shotgun (WGS) entry which is preliminary data.</text>
</comment>
<dbReference type="OMA" id="KEANHTT"/>
<evidence type="ECO:0000313" key="1">
    <source>
        <dbReference type="EMBL" id="EJK50117.1"/>
    </source>
</evidence>